<dbReference type="InterPro" id="IPR037914">
    <property type="entry name" value="SpoVT-AbrB_sf"/>
</dbReference>
<evidence type="ECO:0000256" key="2">
    <source>
        <dbReference type="ARBA" id="ARBA00022490"/>
    </source>
</evidence>
<dbReference type="AlphaFoldDB" id="A0A810Q453"/>
<comment type="subunit">
    <text evidence="7">Forms oligomers.</text>
</comment>
<dbReference type="Gene3D" id="3.40.1550.20">
    <property type="entry name" value="Transcriptional regulator MraZ domain"/>
    <property type="match status" value="1"/>
</dbReference>
<evidence type="ECO:0000256" key="4">
    <source>
        <dbReference type="ARBA" id="ARBA00023015"/>
    </source>
</evidence>
<evidence type="ECO:0000256" key="6">
    <source>
        <dbReference type="ARBA" id="ARBA00023163"/>
    </source>
</evidence>
<reference evidence="9" key="1">
    <citation type="submission" date="2020-09" db="EMBL/GenBank/DDBJ databases">
        <title>New species isolated from human feces.</title>
        <authorList>
            <person name="Kitahara M."/>
            <person name="Shigeno Y."/>
            <person name="Shime M."/>
            <person name="Matsumoto Y."/>
            <person name="Nakamura S."/>
            <person name="Motooka D."/>
            <person name="Fukuoka S."/>
            <person name="Nishikawa H."/>
            <person name="Benno Y."/>
        </authorList>
    </citation>
    <scope>NUCLEOTIDE SEQUENCE</scope>
    <source>
        <strain evidence="9">MM59</strain>
    </source>
</reference>
<keyword evidence="5 7" id="KW-0238">DNA-binding</keyword>
<dbReference type="PANTHER" id="PTHR34701:SF1">
    <property type="entry name" value="TRANSCRIPTIONAL REGULATOR MRAZ"/>
    <property type="match status" value="1"/>
</dbReference>
<dbReference type="InterPro" id="IPR007159">
    <property type="entry name" value="SpoVT-AbrB_dom"/>
</dbReference>
<dbReference type="InterPro" id="IPR035644">
    <property type="entry name" value="MraZ_C"/>
</dbReference>
<dbReference type="NCBIfam" id="TIGR00242">
    <property type="entry name" value="division/cell wall cluster transcriptional repressor MraZ"/>
    <property type="match status" value="1"/>
</dbReference>
<keyword evidence="10" id="KW-1185">Reference proteome</keyword>
<dbReference type="EMBL" id="AP023420">
    <property type="protein sequence ID" value="BCK83099.1"/>
    <property type="molecule type" value="Genomic_DNA"/>
</dbReference>
<dbReference type="HAMAP" id="MF_01008">
    <property type="entry name" value="MraZ"/>
    <property type="match status" value="1"/>
</dbReference>
<name>A0A810Q453_9FIRM</name>
<dbReference type="KEGG" id="pfaa:MM59RIKEN_04180"/>
<accession>A0A810Q453</accession>
<evidence type="ECO:0000313" key="9">
    <source>
        <dbReference type="EMBL" id="BCK83099.1"/>
    </source>
</evidence>
<feature type="domain" description="SpoVT-AbrB" evidence="8">
    <location>
        <begin position="7"/>
        <end position="49"/>
    </location>
</feature>
<evidence type="ECO:0000313" key="10">
    <source>
        <dbReference type="Proteomes" id="UP000679848"/>
    </source>
</evidence>
<dbReference type="GO" id="GO:0003700">
    <property type="term" value="F:DNA-binding transcription factor activity"/>
    <property type="evidence" value="ECO:0007669"/>
    <property type="project" value="UniProtKB-UniRule"/>
</dbReference>
<comment type="subcellular location">
    <subcellularLocation>
        <location evidence="7">Cytoplasm</location>
        <location evidence="7">Nucleoid</location>
    </subcellularLocation>
</comment>
<gene>
    <name evidence="7" type="primary">mraZ</name>
    <name evidence="9" type="ORF">MM59RIKEN_04180</name>
</gene>
<sequence length="147" mass="16275">MARLMGKSNNSIDAKGRLVIPSNMREALGDIFYVTIGAEGCLTIYPQTKWEQMSEEMDELPYTEARALSLLYANAVECEPDGQGRVLIPASLRKYAGLKKTATIVGLNTFAEIWDAAAWAEREARMLQDDDMAAAMDALARARRNRG</sequence>
<dbReference type="GO" id="GO:0000976">
    <property type="term" value="F:transcription cis-regulatory region binding"/>
    <property type="evidence" value="ECO:0007669"/>
    <property type="project" value="TreeGrafter"/>
</dbReference>
<evidence type="ECO:0000256" key="5">
    <source>
        <dbReference type="ARBA" id="ARBA00023125"/>
    </source>
</evidence>
<organism evidence="9 10">
    <name type="scientific">Pusillibacter faecalis</name>
    <dbReference type="NCBI Taxonomy" id="2714358"/>
    <lineage>
        <taxon>Bacteria</taxon>
        <taxon>Bacillati</taxon>
        <taxon>Bacillota</taxon>
        <taxon>Clostridia</taxon>
        <taxon>Eubacteriales</taxon>
        <taxon>Oscillospiraceae</taxon>
        <taxon>Pusillibacter</taxon>
    </lineage>
</organism>
<dbReference type="InterPro" id="IPR035642">
    <property type="entry name" value="MraZ_N"/>
</dbReference>
<feature type="domain" description="SpoVT-AbrB" evidence="8">
    <location>
        <begin position="75"/>
        <end position="118"/>
    </location>
</feature>
<evidence type="ECO:0000256" key="3">
    <source>
        <dbReference type="ARBA" id="ARBA00022737"/>
    </source>
</evidence>
<dbReference type="InterPro" id="IPR038619">
    <property type="entry name" value="MraZ_sf"/>
</dbReference>
<keyword evidence="4 7" id="KW-0805">Transcription regulation</keyword>
<dbReference type="CDD" id="cd16320">
    <property type="entry name" value="MraZ_N"/>
    <property type="match status" value="1"/>
</dbReference>
<dbReference type="RefSeq" id="WP_187031702.1">
    <property type="nucleotide sequence ID" value="NZ_AP023420.1"/>
</dbReference>
<proteinExistence type="inferred from homology"/>
<dbReference type="Proteomes" id="UP000679848">
    <property type="component" value="Chromosome"/>
</dbReference>
<dbReference type="PANTHER" id="PTHR34701">
    <property type="entry name" value="TRANSCRIPTIONAL REGULATOR MRAZ"/>
    <property type="match status" value="1"/>
</dbReference>
<evidence type="ECO:0000256" key="1">
    <source>
        <dbReference type="ARBA" id="ARBA00013860"/>
    </source>
</evidence>
<dbReference type="SUPFAM" id="SSF89447">
    <property type="entry name" value="AbrB/MazE/MraZ-like"/>
    <property type="match status" value="1"/>
</dbReference>
<dbReference type="InterPro" id="IPR003444">
    <property type="entry name" value="MraZ"/>
</dbReference>
<dbReference type="GO" id="GO:0009295">
    <property type="term" value="C:nucleoid"/>
    <property type="evidence" value="ECO:0007669"/>
    <property type="project" value="UniProtKB-SubCell"/>
</dbReference>
<dbReference type="InterPro" id="IPR020603">
    <property type="entry name" value="MraZ_dom"/>
</dbReference>
<keyword evidence="2 7" id="KW-0963">Cytoplasm</keyword>
<dbReference type="CDD" id="cd16321">
    <property type="entry name" value="MraZ_C"/>
    <property type="match status" value="1"/>
</dbReference>
<comment type="similarity">
    <text evidence="7">Belongs to the MraZ family.</text>
</comment>
<evidence type="ECO:0000256" key="7">
    <source>
        <dbReference type="HAMAP-Rule" id="MF_01008"/>
    </source>
</evidence>
<keyword evidence="6 7" id="KW-0804">Transcription</keyword>
<dbReference type="GO" id="GO:0005737">
    <property type="term" value="C:cytoplasm"/>
    <property type="evidence" value="ECO:0007669"/>
    <property type="project" value="UniProtKB-UniRule"/>
</dbReference>
<protein>
    <recommendedName>
        <fullName evidence="1 7">Transcriptional regulator MraZ</fullName>
    </recommendedName>
</protein>
<keyword evidence="3" id="KW-0677">Repeat</keyword>
<dbReference type="GO" id="GO:2000143">
    <property type="term" value="P:negative regulation of DNA-templated transcription initiation"/>
    <property type="evidence" value="ECO:0007669"/>
    <property type="project" value="TreeGrafter"/>
</dbReference>
<dbReference type="PROSITE" id="PS51740">
    <property type="entry name" value="SPOVT_ABRB"/>
    <property type="match status" value="2"/>
</dbReference>
<dbReference type="Pfam" id="PF02381">
    <property type="entry name" value="MraZ"/>
    <property type="match status" value="2"/>
</dbReference>
<evidence type="ECO:0000259" key="8">
    <source>
        <dbReference type="PROSITE" id="PS51740"/>
    </source>
</evidence>